<dbReference type="GO" id="GO:0051301">
    <property type="term" value="P:cell division"/>
    <property type="evidence" value="ECO:0007669"/>
    <property type="project" value="UniProtKB-KW"/>
</dbReference>
<dbReference type="InterPro" id="IPR019933">
    <property type="entry name" value="DivIVA_domain"/>
</dbReference>
<organism evidence="9 11">
    <name type="scientific">Leuconostoc gasicomitatum</name>
    <dbReference type="NCBI Taxonomy" id="115778"/>
    <lineage>
        <taxon>Bacteria</taxon>
        <taxon>Bacillati</taxon>
        <taxon>Bacillota</taxon>
        <taxon>Bacilli</taxon>
        <taxon>Lactobacillales</taxon>
        <taxon>Lactobacillaceae</taxon>
        <taxon>Leuconostoc</taxon>
        <taxon>Leuconostoc gelidum group</taxon>
    </lineage>
</organism>
<evidence type="ECO:0000313" key="9">
    <source>
        <dbReference type="EMBL" id="MBZ5963178.1"/>
    </source>
</evidence>
<dbReference type="Proteomes" id="UP000752647">
    <property type="component" value="Unassembled WGS sequence"/>
</dbReference>
<keyword evidence="10" id="KW-1185">Reference proteome</keyword>
<reference evidence="8 10" key="1">
    <citation type="submission" date="2015-12" db="EMBL/GenBank/DDBJ databases">
        <authorList>
            <person name="Andreevskaya M."/>
        </authorList>
    </citation>
    <scope>NUCLEOTIDE SEQUENCE [LARGE SCALE GENOMIC DNA]</scope>
    <source>
        <strain evidence="8 10">C122c</strain>
    </source>
</reference>
<evidence type="ECO:0000256" key="6">
    <source>
        <dbReference type="SAM" id="Coils"/>
    </source>
</evidence>
<sequence>MVLTPDEILKHEFTKKGSRAYIASEVDSFLDQVNGDYETIITERDKLLNDNDQLQVKVDGLEAKREQVNQSIFVAQEAADRLRKEADGEVKKQLTHAQEAATKIISDARTKAEAEATSLAQENEGLIKEQNELRTEVENFKNSFLKLLELQRKLLENDDLAEAVHRLPIGQATADRIDKIATIEKEPVRSMITSESEPDSTETENEETVPEQGPIVVFPEASENEDKKL</sequence>
<comment type="subcellular location">
    <subcellularLocation>
        <location evidence="1">Cytoplasm</location>
    </subcellularLocation>
</comment>
<name>A0A9Q3XTJ8_9LACO</name>
<dbReference type="NCBIfam" id="TIGR03544">
    <property type="entry name" value="DivI1A_domain"/>
    <property type="match status" value="1"/>
</dbReference>
<gene>
    <name evidence="8" type="ORF">C122C_1886</name>
    <name evidence="9" type="ORF">KIJ12_08505</name>
</gene>
<evidence type="ECO:0000313" key="8">
    <source>
        <dbReference type="EMBL" id="CUW03906.1"/>
    </source>
</evidence>
<dbReference type="EMBL" id="JAHBFI010000019">
    <property type="protein sequence ID" value="MBZ5963178.1"/>
    <property type="molecule type" value="Genomic_DNA"/>
</dbReference>
<feature type="coiled-coil region" evidence="6">
    <location>
        <begin position="109"/>
        <end position="143"/>
    </location>
</feature>
<keyword evidence="2" id="KW-0963">Cytoplasm</keyword>
<proteinExistence type="predicted"/>
<feature type="compositionally biased region" description="Acidic residues" evidence="7">
    <location>
        <begin position="196"/>
        <end position="209"/>
    </location>
</feature>
<dbReference type="GO" id="GO:0005737">
    <property type="term" value="C:cytoplasm"/>
    <property type="evidence" value="ECO:0007669"/>
    <property type="project" value="UniProtKB-SubCell"/>
</dbReference>
<dbReference type="OMA" id="RQSKIFR"/>
<reference evidence="9" key="2">
    <citation type="submission" date="2021-05" db="EMBL/GenBank/DDBJ databases">
        <title>Pangenome of Leuconostoc gelidum warrants species status for Leuconostoc gelidum subsp. gasicomitatum.</title>
        <authorList>
            <person name="Johansson P."/>
            <person name="Sade E."/>
            <person name="Hultman J."/>
            <person name="Auvinen P."/>
            <person name="Bjorkroth J."/>
        </authorList>
    </citation>
    <scope>NUCLEOTIDE SEQUENCE</scope>
    <source>
        <strain evidence="9">A.21.4</strain>
    </source>
</reference>
<keyword evidence="3 8" id="KW-0132">Cell division</keyword>
<dbReference type="InterPro" id="IPR007793">
    <property type="entry name" value="DivIVA_fam"/>
</dbReference>
<dbReference type="Pfam" id="PF05103">
    <property type="entry name" value="DivIVA"/>
    <property type="match status" value="1"/>
</dbReference>
<evidence type="ECO:0000256" key="3">
    <source>
        <dbReference type="ARBA" id="ARBA00022618"/>
    </source>
</evidence>
<dbReference type="EMBL" id="FBSY01000001">
    <property type="protein sequence ID" value="CUW03906.1"/>
    <property type="molecule type" value="Genomic_DNA"/>
</dbReference>
<evidence type="ECO:0000313" key="11">
    <source>
        <dbReference type="Proteomes" id="UP000752647"/>
    </source>
</evidence>
<dbReference type="PANTHER" id="PTHR35794:SF1">
    <property type="entry name" value="CELL CYCLE PROTEIN GPSB"/>
    <property type="match status" value="1"/>
</dbReference>
<evidence type="ECO:0000256" key="5">
    <source>
        <dbReference type="ARBA" id="ARBA00023306"/>
    </source>
</evidence>
<feature type="coiled-coil region" evidence="6">
    <location>
        <begin position="37"/>
        <end position="71"/>
    </location>
</feature>
<evidence type="ECO:0000313" key="10">
    <source>
        <dbReference type="Proteomes" id="UP000199271"/>
    </source>
</evidence>
<dbReference type="GeneID" id="34301249"/>
<accession>A0A9Q3XTJ8</accession>
<keyword evidence="5" id="KW-0131">Cell cycle</keyword>
<evidence type="ECO:0000256" key="7">
    <source>
        <dbReference type="SAM" id="MobiDB-lite"/>
    </source>
</evidence>
<dbReference type="Gene3D" id="6.10.250.660">
    <property type="match status" value="1"/>
</dbReference>
<dbReference type="PANTHER" id="PTHR35794">
    <property type="entry name" value="CELL DIVISION PROTEIN DIVIVA"/>
    <property type="match status" value="1"/>
</dbReference>
<comment type="caution">
    <text evidence="9">The sequence shown here is derived from an EMBL/GenBank/DDBJ whole genome shotgun (WGS) entry which is preliminary data.</text>
</comment>
<keyword evidence="4 6" id="KW-0175">Coiled coil</keyword>
<evidence type="ECO:0000256" key="4">
    <source>
        <dbReference type="ARBA" id="ARBA00023054"/>
    </source>
</evidence>
<feature type="region of interest" description="Disordered" evidence="7">
    <location>
        <begin position="187"/>
        <end position="229"/>
    </location>
</feature>
<dbReference type="RefSeq" id="WP_013231737.1">
    <property type="nucleotide sequence ID" value="NZ_BPKT01000003.1"/>
</dbReference>
<protein>
    <submittedName>
        <fullName evidence="8">Cell division initiation protein DivIVA</fullName>
    </submittedName>
    <submittedName>
        <fullName evidence="9">DivIVA domain-containing protein</fullName>
    </submittedName>
</protein>
<dbReference type="Proteomes" id="UP000199271">
    <property type="component" value="Unassembled WGS sequence"/>
</dbReference>
<dbReference type="AlphaFoldDB" id="A0A9Q3XTJ8"/>
<evidence type="ECO:0000256" key="1">
    <source>
        <dbReference type="ARBA" id="ARBA00004496"/>
    </source>
</evidence>
<evidence type="ECO:0000256" key="2">
    <source>
        <dbReference type="ARBA" id="ARBA00022490"/>
    </source>
</evidence>